<dbReference type="InterPro" id="IPR004013">
    <property type="entry name" value="PHP_dom"/>
</dbReference>
<evidence type="ECO:0000256" key="2">
    <source>
        <dbReference type="ARBA" id="ARBA00009152"/>
    </source>
</evidence>
<evidence type="ECO:0000256" key="3">
    <source>
        <dbReference type="ARBA" id="ARBA00013085"/>
    </source>
</evidence>
<keyword evidence="6" id="KW-0368">Histidine biosynthesis</keyword>
<dbReference type="Pfam" id="PF02811">
    <property type="entry name" value="PHP"/>
    <property type="match status" value="1"/>
</dbReference>
<protein>
    <recommendedName>
        <fullName evidence="3">histidinol-phosphatase</fullName>
        <ecNumber evidence="3">3.1.3.15</ecNumber>
    </recommendedName>
</protein>
<dbReference type="GO" id="GO:0004401">
    <property type="term" value="F:histidinol-phosphatase activity"/>
    <property type="evidence" value="ECO:0007669"/>
    <property type="project" value="UniProtKB-EC"/>
</dbReference>
<feature type="domain" description="PHP" evidence="8">
    <location>
        <begin position="17"/>
        <end position="131"/>
    </location>
</feature>
<sequence>VPDAGPKISLVSVHGGHTVFGDGKDTLGEVVREYARQGFAWVGLTEHIPPVSAQFLFPSEIEAGQTVESKRALFDEYFSTARTLQQEYRGQLDVLVGFETEGCSGYIEHVEQLRSQYEPDYIVGSLHHVQDIVIDGKSDWYAEAAAKVGGVD</sequence>
<dbReference type="PANTHER" id="PTHR21039:SF0">
    <property type="entry name" value="HISTIDINOL-PHOSPHATASE"/>
    <property type="match status" value="1"/>
</dbReference>
<evidence type="ECO:0000256" key="5">
    <source>
        <dbReference type="ARBA" id="ARBA00022801"/>
    </source>
</evidence>
<name>A0A382KH07_9ZZZZ</name>
<feature type="non-terminal residue" evidence="9">
    <location>
        <position position="152"/>
    </location>
</feature>
<dbReference type="GO" id="GO:0005737">
    <property type="term" value="C:cytoplasm"/>
    <property type="evidence" value="ECO:0007669"/>
    <property type="project" value="TreeGrafter"/>
</dbReference>
<evidence type="ECO:0000313" key="9">
    <source>
        <dbReference type="EMBL" id="SVC23489.1"/>
    </source>
</evidence>
<keyword evidence="5" id="KW-0378">Hydrolase</keyword>
<dbReference type="EMBL" id="UINC01080499">
    <property type="protein sequence ID" value="SVC23489.1"/>
    <property type="molecule type" value="Genomic_DNA"/>
</dbReference>
<dbReference type="EC" id="3.1.3.15" evidence="3"/>
<comment type="catalytic activity">
    <reaction evidence="7">
        <text>L-histidinol phosphate + H2O = L-histidinol + phosphate</text>
        <dbReference type="Rhea" id="RHEA:14465"/>
        <dbReference type="ChEBI" id="CHEBI:15377"/>
        <dbReference type="ChEBI" id="CHEBI:43474"/>
        <dbReference type="ChEBI" id="CHEBI:57699"/>
        <dbReference type="ChEBI" id="CHEBI:57980"/>
        <dbReference type="EC" id="3.1.3.15"/>
    </reaction>
</comment>
<comment type="similarity">
    <text evidence="2">Belongs to the PHP hydrolase family. HisK subfamily.</text>
</comment>
<organism evidence="9">
    <name type="scientific">marine metagenome</name>
    <dbReference type="NCBI Taxonomy" id="408172"/>
    <lineage>
        <taxon>unclassified sequences</taxon>
        <taxon>metagenomes</taxon>
        <taxon>ecological metagenomes</taxon>
    </lineage>
</organism>
<dbReference type="AlphaFoldDB" id="A0A382KH07"/>
<dbReference type="InterPro" id="IPR010140">
    <property type="entry name" value="Histidinol_P_phosphatase_HisJ"/>
</dbReference>
<keyword evidence="4" id="KW-0028">Amino-acid biosynthesis</keyword>
<evidence type="ECO:0000256" key="1">
    <source>
        <dbReference type="ARBA" id="ARBA00004970"/>
    </source>
</evidence>
<evidence type="ECO:0000259" key="8">
    <source>
        <dbReference type="Pfam" id="PF02811"/>
    </source>
</evidence>
<comment type="pathway">
    <text evidence="1">Amino-acid biosynthesis; L-histidine biosynthesis; L-histidine from 5-phospho-alpha-D-ribose 1-diphosphate: step 8/9.</text>
</comment>
<accession>A0A382KH07</accession>
<dbReference type="SUPFAM" id="SSF89550">
    <property type="entry name" value="PHP domain-like"/>
    <property type="match status" value="1"/>
</dbReference>
<evidence type="ECO:0000256" key="7">
    <source>
        <dbReference type="ARBA" id="ARBA00049158"/>
    </source>
</evidence>
<gene>
    <name evidence="9" type="ORF">METZ01_LOCUS276343</name>
</gene>
<evidence type="ECO:0000256" key="4">
    <source>
        <dbReference type="ARBA" id="ARBA00022605"/>
    </source>
</evidence>
<dbReference type="UniPathway" id="UPA00031">
    <property type="reaction ID" value="UER00013"/>
</dbReference>
<feature type="non-terminal residue" evidence="9">
    <location>
        <position position="1"/>
    </location>
</feature>
<proteinExistence type="inferred from homology"/>
<dbReference type="GO" id="GO:0000105">
    <property type="term" value="P:L-histidine biosynthetic process"/>
    <property type="evidence" value="ECO:0007669"/>
    <property type="project" value="UniProtKB-UniPathway"/>
</dbReference>
<dbReference type="PANTHER" id="PTHR21039">
    <property type="entry name" value="HISTIDINOL PHOSPHATASE-RELATED"/>
    <property type="match status" value="1"/>
</dbReference>
<dbReference type="InterPro" id="IPR016195">
    <property type="entry name" value="Pol/histidinol_Pase-like"/>
</dbReference>
<evidence type="ECO:0000256" key="6">
    <source>
        <dbReference type="ARBA" id="ARBA00023102"/>
    </source>
</evidence>
<dbReference type="Gene3D" id="3.20.20.140">
    <property type="entry name" value="Metal-dependent hydrolases"/>
    <property type="match status" value="1"/>
</dbReference>
<reference evidence="9" key="1">
    <citation type="submission" date="2018-05" db="EMBL/GenBank/DDBJ databases">
        <authorList>
            <person name="Lanie J.A."/>
            <person name="Ng W.-L."/>
            <person name="Kazmierczak K.M."/>
            <person name="Andrzejewski T.M."/>
            <person name="Davidsen T.M."/>
            <person name="Wayne K.J."/>
            <person name="Tettelin H."/>
            <person name="Glass J.I."/>
            <person name="Rusch D."/>
            <person name="Podicherti R."/>
            <person name="Tsui H.-C.T."/>
            <person name="Winkler M.E."/>
        </authorList>
    </citation>
    <scope>NUCLEOTIDE SEQUENCE</scope>
</reference>